<name>A0A382ULH6_9ZZZZ</name>
<dbReference type="Gene3D" id="3.50.30.40">
    <property type="entry name" value="Ribonuclease E inhibitor RraA/RraA-like"/>
    <property type="match status" value="1"/>
</dbReference>
<protein>
    <recommendedName>
        <fullName evidence="2">Dimethylmenaquinone methyltransferase</fullName>
    </recommendedName>
</protein>
<dbReference type="SUPFAM" id="SSF89562">
    <property type="entry name" value="RraA-like"/>
    <property type="match status" value="1"/>
</dbReference>
<dbReference type="InterPro" id="IPR036704">
    <property type="entry name" value="RraA/RraA-like_sf"/>
</dbReference>
<organism evidence="1">
    <name type="scientific">marine metagenome</name>
    <dbReference type="NCBI Taxonomy" id="408172"/>
    <lineage>
        <taxon>unclassified sequences</taxon>
        <taxon>metagenomes</taxon>
        <taxon>ecological metagenomes</taxon>
    </lineage>
</organism>
<gene>
    <name evidence="1" type="ORF">METZ01_LOCUS387977</name>
</gene>
<feature type="non-terminal residue" evidence="1">
    <location>
        <position position="1"/>
    </location>
</feature>
<sequence length="57" mass="6200">PGDIIFGDYDGVVVVPKEKENEIIESALEKARGESEVREALQDGMSTTEAFAKFGIL</sequence>
<proteinExistence type="predicted"/>
<dbReference type="EMBL" id="UINC01145162">
    <property type="protein sequence ID" value="SVD35123.1"/>
    <property type="molecule type" value="Genomic_DNA"/>
</dbReference>
<evidence type="ECO:0008006" key="2">
    <source>
        <dbReference type="Google" id="ProtNLM"/>
    </source>
</evidence>
<dbReference type="AlphaFoldDB" id="A0A382ULH6"/>
<reference evidence="1" key="1">
    <citation type="submission" date="2018-05" db="EMBL/GenBank/DDBJ databases">
        <authorList>
            <person name="Lanie J.A."/>
            <person name="Ng W.-L."/>
            <person name="Kazmierczak K.M."/>
            <person name="Andrzejewski T.M."/>
            <person name="Davidsen T.M."/>
            <person name="Wayne K.J."/>
            <person name="Tettelin H."/>
            <person name="Glass J.I."/>
            <person name="Rusch D."/>
            <person name="Podicherti R."/>
            <person name="Tsui H.-C.T."/>
            <person name="Winkler M.E."/>
        </authorList>
    </citation>
    <scope>NUCLEOTIDE SEQUENCE</scope>
</reference>
<evidence type="ECO:0000313" key="1">
    <source>
        <dbReference type="EMBL" id="SVD35123.1"/>
    </source>
</evidence>
<accession>A0A382ULH6</accession>